<dbReference type="PANTHER" id="PTHR37017:SF11">
    <property type="entry name" value="ESTERASE_LIPASE_THIOESTERASE DOMAIN-CONTAINING PROTEIN"/>
    <property type="match status" value="1"/>
</dbReference>
<dbReference type="InterPro" id="IPR006311">
    <property type="entry name" value="TAT_signal"/>
</dbReference>
<organism evidence="3 4">
    <name type="scientific">Streptomyces yaizuensis</name>
    <dbReference type="NCBI Taxonomy" id="2989713"/>
    <lineage>
        <taxon>Bacteria</taxon>
        <taxon>Bacillati</taxon>
        <taxon>Actinomycetota</taxon>
        <taxon>Actinomycetes</taxon>
        <taxon>Kitasatosporales</taxon>
        <taxon>Streptomycetaceae</taxon>
        <taxon>Streptomyces</taxon>
    </lineage>
</organism>
<dbReference type="Pfam" id="PF12697">
    <property type="entry name" value="Abhydrolase_6"/>
    <property type="match status" value="1"/>
</dbReference>
<proteinExistence type="predicted"/>
<comment type="caution">
    <text evidence="3">The sequence shown here is derived from an EMBL/GenBank/DDBJ whole genome shotgun (WGS) entry which is preliminary data.</text>
</comment>
<dbReference type="Gene3D" id="3.40.50.1820">
    <property type="entry name" value="alpha/beta hydrolase"/>
    <property type="match status" value="1"/>
</dbReference>
<reference evidence="3 4" key="1">
    <citation type="submission" date="2022-10" db="EMBL/GenBank/DDBJ databases">
        <title>Draft genome sequence of Streptomyces sp. YSPA8.</title>
        <authorList>
            <person name="Moriuchi R."/>
            <person name="Dohra H."/>
            <person name="Yamamura H."/>
            <person name="Kodani S."/>
        </authorList>
    </citation>
    <scope>NUCLEOTIDE SEQUENCE [LARGE SCALE GENOMIC DNA]</scope>
    <source>
        <strain evidence="3 4">YSPA8</strain>
    </source>
</reference>
<dbReference type="InterPro" id="IPR052897">
    <property type="entry name" value="Sec-Metab_Biosynth_Hydrolase"/>
</dbReference>
<evidence type="ECO:0000256" key="1">
    <source>
        <dbReference type="SAM" id="SignalP"/>
    </source>
</evidence>
<dbReference type="SUPFAM" id="SSF53474">
    <property type="entry name" value="alpha/beta-Hydrolases"/>
    <property type="match status" value="1"/>
</dbReference>
<dbReference type="PANTHER" id="PTHR37017">
    <property type="entry name" value="AB HYDROLASE-1 DOMAIN-CONTAINING PROTEIN-RELATED"/>
    <property type="match status" value="1"/>
</dbReference>
<sequence>MPRTTTSRRTLIAATAATAAVLTTTATAAPTTGLRAAQDDAGADGPTIVLVHGGFADASASWNDVVKRLQRDGYPVIAPANPLRGLSSDAPYLASLLKSVEGPVVLAGHSYGGAVITNAAAGNRNVRALVYVAAFVPDEGEQLIGLLGRYPGSEIPDAIEEVPFTGPGGTTGTDIYLKADRFRSAFAADLPRSVTDVMHATQRPAAATHLTDPTRAAAWRSIPSWGLVAAADRAIPPALQRWEYDRAGMRGQVEVRGASHSVMVSHPGAVAKLIRTADRATR</sequence>
<keyword evidence="4" id="KW-1185">Reference proteome</keyword>
<accession>A0ABQ5NYP3</accession>
<protein>
    <submittedName>
        <fullName evidence="3">Alpha/beta hydrolase</fullName>
    </submittedName>
</protein>
<evidence type="ECO:0000259" key="2">
    <source>
        <dbReference type="Pfam" id="PF12697"/>
    </source>
</evidence>
<dbReference type="InterPro" id="IPR029058">
    <property type="entry name" value="AB_hydrolase_fold"/>
</dbReference>
<dbReference type="GO" id="GO:0016787">
    <property type="term" value="F:hydrolase activity"/>
    <property type="evidence" value="ECO:0007669"/>
    <property type="project" value="UniProtKB-KW"/>
</dbReference>
<feature type="domain" description="AB hydrolase-1" evidence="2">
    <location>
        <begin position="48"/>
        <end position="272"/>
    </location>
</feature>
<dbReference type="Proteomes" id="UP001291653">
    <property type="component" value="Unassembled WGS sequence"/>
</dbReference>
<dbReference type="PROSITE" id="PS51318">
    <property type="entry name" value="TAT"/>
    <property type="match status" value="1"/>
</dbReference>
<feature type="chain" id="PRO_5046299300" evidence="1">
    <location>
        <begin position="29"/>
        <end position="282"/>
    </location>
</feature>
<gene>
    <name evidence="3" type="ORF">SYYSPA8_13800</name>
</gene>
<keyword evidence="1" id="KW-0732">Signal</keyword>
<keyword evidence="3" id="KW-0378">Hydrolase</keyword>
<evidence type="ECO:0000313" key="3">
    <source>
        <dbReference type="EMBL" id="GLF95379.1"/>
    </source>
</evidence>
<evidence type="ECO:0000313" key="4">
    <source>
        <dbReference type="Proteomes" id="UP001291653"/>
    </source>
</evidence>
<dbReference type="EMBL" id="BSBI01000005">
    <property type="protein sequence ID" value="GLF95379.1"/>
    <property type="molecule type" value="Genomic_DNA"/>
</dbReference>
<dbReference type="RefSeq" id="WP_323447446.1">
    <property type="nucleotide sequence ID" value="NZ_BSBI01000005.1"/>
</dbReference>
<feature type="signal peptide" evidence="1">
    <location>
        <begin position="1"/>
        <end position="28"/>
    </location>
</feature>
<dbReference type="InterPro" id="IPR000073">
    <property type="entry name" value="AB_hydrolase_1"/>
</dbReference>
<name>A0ABQ5NYP3_9ACTN</name>